<dbReference type="PROSITE" id="PS50102">
    <property type="entry name" value="RRM"/>
    <property type="match status" value="1"/>
</dbReference>
<accession>A0A450YRN0</accession>
<proteinExistence type="predicted"/>
<reference evidence="2" key="1">
    <citation type="submission" date="2019-02" db="EMBL/GenBank/DDBJ databases">
        <authorList>
            <person name="Gruber-Vodicka R. H."/>
            <person name="Seah K. B. B."/>
        </authorList>
    </citation>
    <scope>NUCLEOTIDE SEQUENCE</scope>
    <source>
        <strain evidence="2">BECK_S1321</strain>
    </source>
</reference>
<dbReference type="SUPFAM" id="SSF54928">
    <property type="entry name" value="RNA-binding domain, RBD"/>
    <property type="match status" value="1"/>
</dbReference>
<dbReference type="InterPro" id="IPR000504">
    <property type="entry name" value="RRM_dom"/>
</dbReference>
<dbReference type="PANTHER" id="PTHR48034">
    <property type="entry name" value="TRANSFORMER-2 SEX-DETERMINING PROTEIN-RELATED"/>
    <property type="match status" value="1"/>
</dbReference>
<dbReference type="GO" id="GO:0003723">
    <property type="term" value="F:RNA binding"/>
    <property type="evidence" value="ECO:0007669"/>
    <property type="project" value="InterPro"/>
</dbReference>
<organism evidence="2">
    <name type="scientific">Candidatus Kentrum sp. SD</name>
    <dbReference type="NCBI Taxonomy" id="2126332"/>
    <lineage>
        <taxon>Bacteria</taxon>
        <taxon>Pseudomonadati</taxon>
        <taxon>Pseudomonadota</taxon>
        <taxon>Gammaproteobacteria</taxon>
        <taxon>Candidatus Kentrum</taxon>
    </lineage>
</organism>
<feature type="domain" description="RRM" evidence="1">
    <location>
        <begin position="14"/>
        <end position="92"/>
    </location>
</feature>
<dbReference type="InterPro" id="IPR050441">
    <property type="entry name" value="RBM"/>
</dbReference>
<dbReference type="Pfam" id="PF00076">
    <property type="entry name" value="RRM_1"/>
    <property type="match status" value="1"/>
</dbReference>
<gene>
    <name evidence="2" type="ORF">BECKSD772F_GA0070984_11723</name>
</gene>
<dbReference type="InterPro" id="IPR012677">
    <property type="entry name" value="Nucleotide-bd_a/b_plait_sf"/>
</dbReference>
<evidence type="ECO:0000313" key="2">
    <source>
        <dbReference type="EMBL" id="VFK44210.1"/>
    </source>
</evidence>
<dbReference type="EMBL" id="CAADFR010000172">
    <property type="protein sequence ID" value="VFK44210.1"/>
    <property type="molecule type" value="Genomic_DNA"/>
</dbReference>
<sequence length="199" mass="22917">MPKSLNLKKNLINMRLYISNLSHYVTELELRGLFRTFGTVDSVSVVLDKKTGSSRGFGFVTMLNPIEAELAMKKLDQWNFYGNEIGVFEAFENKKYKRPKDKDIDLSPRIHRDTKTTFFVILSKEISEDELFQVISKFLKKEKITQTVTVGEYPERPKDLDPSLYMIIVSVIGNNVALMISEYLDSLKINGHKLITLSR</sequence>
<dbReference type="InterPro" id="IPR035979">
    <property type="entry name" value="RBD_domain_sf"/>
</dbReference>
<evidence type="ECO:0000259" key="1">
    <source>
        <dbReference type="PROSITE" id="PS50102"/>
    </source>
</evidence>
<protein>
    <submittedName>
        <fullName evidence="2">RNA recognition motif. (A.k.a. RRM, RBD, or RNP domain)</fullName>
    </submittedName>
</protein>
<name>A0A450YRN0_9GAMM</name>
<dbReference type="Gene3D" id="3.30.70.330">
    <property type="match status" value="1"/>
</dbReference>
<dbReference type="AlphaFoldDB" id="A0A450YRN0"/>
<dbReference type="SMART" id="SM00360">
    <property type="entry name" value="RRM"/>
    <property type="match status" value="1"/>
</dbReference>